<evidence type="ECO:0000256" key="5">
    <source>
        <dbReference type="RuleBase" id="RU365009"/>
    </source>
</evidence>
<feature type="signal peptide" evidence="5">
    <location>
        <begin position="1"/>
        <end position="18"/>
    </location>
</feature>
<accession>A0A316ZHW9</accession>
<evidence type="ECO:0000313" key="6">
    <source>
        <dbReference type="EMBL" id="PWO01100.1"/>
    </source>
</evidence>
<comment type="similarity">
    <text evidence="5">Belongs to the fungal hydrophobin family.</text>
</comment>
<evidence type="ECO:0000256" key="4">
    <source>
        <dbReference type="ARBA" id="ARBA00023157"/>
    </source>
</evidence>
<reference evidence="6 7" key="1">
    <citation type="journal article" date="2018" name="Mol. Biol. Evol.">
        <title>Broad Genomic Sampling Reveals a Smut Pathogenic Ancestry of the Fungal Clade Ustilaginomycotina.</title>
        <authorList>
            <person name="Kijpornyongpan T."/>
            <person name="Mondo S.J."/>
            <person name="Barry K."/>
            <person name="Sandor L."/>
            <person name="Lee J."/>
            <person name="Lipzen A."/>
            <person name="Pangilinan J."/>
            <person name="LaButti K."/>
            <person name="Hainaut M."/>
            <person name="Henrissat B."/>
            <person name="Grigoriev I.V."/>
            <person name="Spatafora J.W."/>
            <person name="Aime M.C."/>
        </authorList>
    </citation>
    <scope>NUCLEOTIDE SEQUENCE [LARGE SCALE GENOMIC DNA]</scope>
    <source>
        <strain evidence="6 7">MCA 4186</strain>
    </source>
</reference>
<sequence length="109" mass="10937">MQFTLAAAVLALAGFAAASPTYKSVGACAVGEPQCCAKRHSGDDASKLASLLGLEDVVGDIAVSCDQIPINIIGVAAAVQNQCKSAPVCCDQTSQDGLVQLGCTNAPLQ</sequence>
<comment type="subcellular location">
    <subcellularLocation>
        <location evidence="1 5">Secreted</location>
        <location evidence="1 5">Cell wall</location>
    </subcellularLocation>
</comment>
<keyword evidence="4 5" id="KW-1015">Disulfide bond</keyword>
<evidence type="ECO:0000256" key="1">
    <source>
        <dbReference type="ARBA" id="ARBA00004191"/>
    </source>
</evidence>
<dbReference type="GO" id="GO:0009277">
    <property type="term" value="C:fungal-type cell wall"/>
    <property type="evidence" value="ECO:0007669"/>
    <property type="project" value="InterPro"/>
</dbReference>
<dbReference type="InterPro" id="IPR001338">
    <property type="entry name" value="Class_I_Hydrophobin"/>
</dbReference>
<keyword evidence="3 5" id="KW-0964">Secreted</keyword>
<evidence type="ECO:0000256" key="3">
    <source>
        <dbReference type="ARBA" id="ARBA00022525"/>
    </source>
</evidence>
<evidence type="ECO:0000256" key="2">
    <source>
        <dbReference type="ARBA" id="ARBA00022512"/>
    </source>
</evidence>
<organism evidence="6 7">
    <name type="scientific">Tilletiopsis washingtonensis</name>
    <dbReference type="NCBI Taxonomy" id="58919"/>
    <lineage>
        <taxon>Eukaryota</taxon>
        <taxon>Fungi</taxon>
        <taxon>Dikarya</taxon>
        <taxon>Basidiomycota</taxon>
        <taxon>Ustilaginomycotina</taxon>
        <taxon>Exobasidiomycetes</taxon>
        <taxon>Entylomatales</taxon>
        <taxon>Entylomatales incertae sedis</taxon>
        <taxon>Tilletiopsis</taxon>
    </lineage>
</organism>
<dbReference type="RefSeq" id="XP_025601378.1">
    <property type="nucleotide sequence ID" value="XM_025741257.1"/>
</dbReference>
<keyword evidence="2 5" id="KW-0134">Cell wall</keyword>
<dbReference type="STRING" id="58919.A0A316ZHW9"/>
<dbReference type="Proteomes" id="UP000245946">
    <property type="component" value="Unassembled WGS sequence"/>
</dbReference>
<dbReference type="GO" id="GO:0005199">
    <property type="term" value="F:structural constituent of cell wall"/>
    <property type="evidence" value="ECO:0007669"/>
    <property type="project" value="InterPro"/>
</dbReference>
<evidence type="ECO:0000313" key="7">
    <source>
        <dbReference type="Proteomes" id="UP000245946"/>
    </source>
</evidence>
<dbReference type="OrthoDB" id="4225815at2759"/>
<proteinExistence type="inferred from homology"/>
<feature type="chain" id="PRO_5016192415" description="Hydrophobin" evidence="5">
    <location>
        <begin position="19"/>
        <end position="109"/>
    </location>
</feature>
<keyword evidence="5" id="KW-0732">Signal</keyword>
<dbReference type="CDD" id="cd23507">
    <property type="entry name" value="hydrophobin_I"/>
    <property type="match status" value="1"/>
</dbReference>
<name>A0A316ZHW9_9BASI</name>
<dbReference type="AlphaFoldDB" id="A0A316ZHW9"/>
<protein>
    <recommendedName>
        <fullName evidence="5">Hydrophobin</fullName>
    </recommendedName>
</protein>
<dbReference type="SMART" id="SM00075">
    <property type="entry name" value="HYDRO"/>
    <property type="match status" value="1"/>
</dbReference>
<dbReference type="EMBL" id="KZ819283">
    <property type="protein sequence ID" value="PWO01100.1"/>
    <property type="molecule type" value="Genomic_DNA"/>
</dbReference>
<dbReference type="Pfam" id="PF01185">
    <property type="entry name" value="Hydrophobin"/>
    <property type="match status" value="1"/>
</dbReference>
<dbReference type="GeneID" id="37268801"/>
<gene>
    <name evidence="6" type="ORF">FA09DRAFT_327063</name>
</gene>
<keyword evidence="7" id="KW-1185">Reference proteome</keyword>